<dbReference type="Proteomes" id="UP001181693">
    <property type="component" value="Unassembled WGS sequence"/>
</dbReference>
<evidence type="ECO:0000256" key="4">
    <source>
        <dbReference type="ARBA" id="ARBA00022475"/>
    </source>
</evidence>
<protein>
    <recommendedName>
        <fullName evidence="3">Small membrane A-kinase anchor protein</fullName>
    </recommendedName>
</protein>
<keyword evidence="10" id="KW-1185">Reference proteome</keyword>
<evidence type="ECO:0000256" key="6">
    <source>
        <dbReference type="ARBA" id="ARBA00023136"/>
    </source>
</evidence>
<dbReference type="GO" id="GO:0005886">
    <property type="term" value="C:plasma membrane"/>
    <property type="evidence" value="ECO:0007669"/>
    <property type="project" value="UniProtKB-SubCell"/>
</dbReference>
<reference evidence="9" key="1">
    <citation type="thesis" date="2020" institute="ProQuest LLC" country="789 East Eisenhower Parkway, Ann Arbor, MI, USA">
        <title>Comparative Genomics and Chromosome Evolution.</title>
        <authorList>
            <person name="Mudd A.B."/>
        </authorList>
    </citation>
    <scope>NUCLEOTIDE SEQUENCE</scope>
    <source>
        <strain evidence="9">1538</strain>
        <tissue evidence="9">Blood</tissue>
    </source>
</reference>
<organism evidence="9 10">
    <name type="scientific">Pyxicephalus adspersus</name>
    <name type="common">African bullfrog</name>
    <dbReference type="NCBI Taxonomy" id="30357"/>
    <lineage>
        <taxon>Eukaryota</taxon>
        <taxon>Metazoa</taxon>
        <taxon>Chordata</taxon>
        <taxon>Craniata</taxon>
        <taxon>Vertebrata</taxon>
        <taxon>Euteleostomi</taxon>
        <taxon>Amphibia</taxon>
        <taxon>Batrachia</taxon>
        <taxon>Anura</taxon>
        <taxon>Neobatrachia</taxon>
        <taxon>Ranoidea</taxon>
        <taxon>Pyxicephalidae</taxon>
        <taxon>Pyxicephalinae</taxon>
        <taxon>Pyxicephalus</taxon>
    </lineage>
</organism>
<comment type="caution">
    <text evidence="9">The sequence shown here is derived from an EMBL/GenBank/DDBJ whole genome shotgun (WGS) entry which is preliminary data.</text>
</comment>
<keyword evidence="7" id="KW-0564">Palmitate</keyword>
<dbReference type="GO" id="GO:0034237">
    <property type="term" value="F:protein kinase A regulatory subunit binding"/>
    <property type="evidence" value="ECO:0007669"/>
    <property type="project" value="InterPro"/>
</dbReference>
<evidence type="ECO:0000256" key="8">
    <source>
        <dbReference type="ARBA" id="ARBA00023288"/>
    </source>
</evidence>
<evidence type="ECO:0000313" key="9">
    <source>
        <dbReference type="EMBL" id="DBA20111.1"/>
    </source>
</evidence>
<keyword evidence="8" id="KW-0449">Lipoprotein</keyword>
<name>A0AAV2ZTX9_PYXAD</name>
<comment type="subcellular location">
    <subcellularLocation>
        <location evidence="1">Cell membrane</location>
    </subcellularLocation>
</comment>
<dbReference type="InterPro" id="IPR027969">
    <property type="entry name" value="Small_membr_AKAP"/>
</dbReference>
<gene>
    <name evidence="9" type="ORF">GDO54_015841</name>
</gene>
<evidence type="ECO:0000256" key="1">
    <source>
        <dbReference type="ARBA" id="ARBA00004236"/>
    </source>
</evidence>
<dbReference type="PANTHER" id="PTHR36471:SF1">
    <property type="entry name" value="SMALL MEMBRANE A-KINASE ANCHOR PROTEIN"/>
    <property type="match status" value="1"/>
</dbReference>
<sequence length="90" mass="10273">MGCIKSKHDYTVKNNIHLQDNHDNDKHAGENIALVQANEEDSRENFLPANAVLLEYAQRLSEEIVAKAVKQWAEVDSKYSDIPYIESDFP</sequence>
<keyword evidence="5" id="KW-0519">Myristate</keyword>
<evidence type="ECO:0000256" key="3">
    <source>
        <dbReference type="ARBA" id="ARBA00016882"/>
    </source>
</evidence>
<dbReference type="PANTHER" id="PTHR36471">
    <property type="entry name" value="SMALL MEMBRANE A-KINASE ANCHOR PROTEIN"/>
    <property type="match status" value="1"/>
</dbReference>
<proteinExistence type="inferred from homology"/>
<dbReference type="Pfam" id="PF15127">
    <property type="entry name" value="SmAKAP"/>
    <property type="match status" value="1"/>
</dbReference>
<keyword evidence="4" id="KW-1003">Cell membrane</keyword>
<dbReference type="EMBL" id="DYDO01000008">
    <property type="protein sequence ID" value="DBA20111.1"/>
    <property type="molecule type" value="Genomic_DNA"/>
</dbReference>
<comment type="similarity">
    <text evidence="2">Belongs to the small membrane AKAP family.</text>
</comment>
<keyword evidence="6" id="KW-0472">Membrane</keyword>
<evidence type="ECO:0000256" key="5">
    <source>
        <dbReference type="ARBA" id="ARBA00022707"/>
    </source>
</evidence>
<evidence type="ECO:0000256" key="2">
    <source>
        <dbReference type="ARBA" id="ARBA00007307"/>
    </source>
</evidence>
<dbReference type="AlphaFoldDB" id="A0AAV2ZTX9"/>
<evidence type="ECO:0000313" key="10">
    <source>
        <dbReference type="Proteomes" id="UP001181693"/>
    </source>
</evidence>
<evidence type="ECO:0000256" key="7">
    <source>
        <dbReference type="ARBA" id="ARBA00023139"/>
    </source>
</evidence>
<accession>A0AAV2ZTX9</accession>